<protein>
    <submittedName>
        <fullName evidence="2">Uncharacterized protein</fullName>
    </submittedName>
</protein>
<gene>
    <name evidence="2" type="ORF">GBAR_LOCUS13752</name>
</gene>
<accession>A0AA35S505</accession>
<evidence type="ECO:0000256" key="1">
    <source>
        <dbReference type="ARBA" id="ARBA00023157"/>
    </source>
</evidence>
<dbReference type="Proteomes" id="UP001174909">
    <property type="component" value="Unassembled WGS sequence"/>
</dbReference>
<keyword evidence="3" id="KW-1185">Reference proteome</keyword>
<evidence type="ECO:0000313" key="2">
    <source>
        <dbReference type="EMBL" id="CAI8023555.1"/>
    </source>
</evidence>
<feature type="non-terminal residue" evidence="2">
    <location>
        <position position="91"/>
    </location>
</feature>
<dbReference type="SUPFAM" id="SSF56487">
    <property type="entry name" value="SRCR-like"/>
    <property type="match status" value="1"/>
</dbReference>
<dbReference type="AlphaFoldDB" id="A0AA35S505"/>
<dbReference type="EMBL" id="CASHTH010002013">
    <property type="protein sequence ID" value="CAI8023555.1"/>
    <property type="molecule type" value="Genomic_DNA"/>
</dbReference>
<proteinExistence type="predicted"/>
<name>A0AA35S505_GEOBA</name>
<dbReference type="InterPro" id="IPR036772">
    <property type="entry name" value="SRCR-like_dom_sf"/>
</dbReference>
<sequence>QLSDTFDYYDGLVGRLLICSEQRWRTIPSNNWIYENSDTACFELGFDWGSMFYRWDDEQYTPVEWSGIPRYSKFSSAQKIKRCLLIQCDSF</sequence>
<comment type="caution">
    <text evidence="2">The sequence shown here is derived from an EMBL/GenBank/DDBJ whole genome shotgun (WGS) entry which is preliminary data.</text>
</comment>
<keyword evidence="1" id="KW-1015">Disulfide bond</keyword>
<feature type="non-terminal residue" evidence="2">
    <location>
        <position position="1"/>
    </location>
</feature>
<reference evidence="2" key="1">
    <citation type="submission" date="2023-03" db="EMBL/GenBank/DDBJ databases">
        <authorList>
            <person name="Steffen K."/>
            <person name="Cardenas P."/>
        </authorList>
    </citation>
    <scope>NUCLEOTIDE SEQUENCE</scope>
</reference>
<evidence type="ECO:0000313" key="3">
    <source>
        <dbReference type="Proteomes" id="UP001174909"/>
    </source>
</evidence>
<dbReference type="GO" id="GO:0016020">
    <property type="term" value="C:membrane"/>
    <property type="evidence" value="ECO:0007669"/>
    <property type="project" value="InterPro"/>
</dbReference>
<dbReference type="Gene3D" id="3.10.250.10">
    <property type="entry name" value="SRCR-like domain"/>
    <property type="match status" value="1"/>
</dbReference>
<organism evidence="2 3">
    <name type="scientific">Geodia barretti</name>
    <name type="common">Barrett's horny sponge</name>
    <dbReference type="NCBI Taxonomy" id="519541"/>
    <lineage>
        <taxon>Eukaryota</taxon>
        <taxon>Metazoa</taxon>
        <taxon>Porifera</taxon>
        <taxon>Demospongiae</taxon>
        <taxon>Heteroscleromorpha</taxon>
        <taxon>Tetractinellida</taxon>
        <taxon>Astrophorina</taxon>
        <taxon>Geodiidae</taxon>
        <taxon>Geodia</taxon>
    </lineage>
</organism>